<gene>
    <name evidence="1" type="ORF">L3081_20465</name>
</gene>
<comment type="caution">
    <text evidence="1">The sequence shown here is derived from an EMBL/GenBank/DDBJ whole genome shotgun (WGS) entry which is preliminary data.</text>
</comment>
<dbReference type="RefSeq" id="WP_242288175.1">
    <property type="nucleotide sequence ID" value="NZ_JAKKSL010000004.1"/>
</dbReference>
<sequence length="69" mass="7850">MAKNEYSEAQLHFAIEHENLTALNQAWKHTEIHSTQWLTLARILAKTQGEAAFGSLFIIKTSLKKDILV</sequence>
<evidence type="ECO:0000313" key="2">
    <source>
        <dbReference type="Proteomes" id="UP001139646"/>
    </source>
</evidence>
<keyword evidence="2" id="KW-1185">Reference proteome</keyword>
<dbReference type="Proteomes" id="UP001139646">
    <property type="component" value="Unassembled WGS sequence"/>
</dbReference>
<reference evidence="1" key="1">
    <citation type="submission" date="2022-01" db="EMBL/GenBank/DDBJ databases">
        <title>Colwellia maritima, isolated from seawater.</title>
        <authorList>
            <person name="Kristyanto S."/>
            <person name="Jung J."/>
            <person name="Jeon C.O."/>
        </authorList>
    </citation>
    <scope>NUCLEOTIDE SEQUENCE</scope>
    <source>
        <strain evidence="1">MSW7</strain>
    </source>
</reference>
<protein>
    <submittedName>
        <fullName evidence="1">Uncharacterized protein</fullName>
    </submittedName>
</protein>
<organism evidence="1 2">
    <name type="scientific">Colwellia maritima</name>
    <dbReference type="NCBI Taxonomy" id="2912588"/>
    <lineage>
        <taxon>Bacteria</taxon>
        <taxon>Pseudomonadati</taxon>
        <taxon>Pseudomonadota</taxon>
        <taxon>Gammaproteobacteria</taxon>
        <taxon>Alteromonadales</taxon>
        <taxon>Colwelliaceae</taxon>
        <taxon>Colwellia</taxon>
    </lineage>
</organism>
<evidence type="ECO:0000313" key="1">
    <source>
        <dbReference type="EMBL" id="MCI2285323.1"/>
    </source>
</evidence>
<proteinExistence type="predicted"/>
<dbReference type="EMBL" id="JAKKSL010000004">
    <property type="protein sequence ID" value="MCI2285323.1"/>
    <property type="molecule type" value="Genomic_DNA"/>
</dbReference>
<accession>A0ABS9X503</accession>
<name>A0ABS9X503_9GAMM</name>